<dbReference type="Pfam" id="PF03319">
    <property type="entry name" value="EutN_CcmL"/>
    <property type="match status" value="1"/>
</dbReference>
<evidence type="ECO:0000313" key="5">
    <source>
        <dbReference type="Proteomes" id="UP000463883"/>
    </source>
</evidence>
<evidence type="ECO:0000256" key="3">
    <source>
        <dbReference type="ARBA" id="ARBA00024446"/>
    </source>
</evidence>
<protein>
    <submittedName>
        <fullName evidence="4">Ethanolamine utilization protein EutN</fullName>
    </submittedName>
</protein>
<proteinExistence type="predicted"/>
<name>A0A6P1M949_9FIRM</name>
<dbReference type="PANTHER" id="PTHR36539:SF2">
    <property type="entry name" value="ETHANOLAMINE UTILIZATION PROTEIN"/>
    <property type="match status" value="1"/>
</dbReference>
<sequence>MKAGIVIGNIWATRKDEKLEGLKLMIVQPLNIIDNSPIGPPIIAADNIGAGVNEKVIYVGGSSARMPVGGSNIPVDATIVGIVDGQDIISL</sequence>
<gene>
    <name evidence="4" type="ORF">Ami3637_00925</name>
</gene>
<dbReference type="SUPFAM" id="SSF159133">
    <property type="entry name" value="EutN/CcmL-like"/>
    <property type="match status" value="1"/>
</dbReference>
<dbReference type="PANTHER" id="PTHR36539">
    <property type="entry name" value="ETHANOLAMINE UTILIZATION PROTEIN EUTN"/>
    <property type="match status" value="1"/>
</dbReference>
<reference evidence="4 5" key="1">
    <citation type="submission" date="2020-01" db="EMBL/GenBank/DDBJ databases">
        <title>Genomic analysis of Aminipila sp. CBA3637.</title>
        <authorList>
            <person name="Kim Y.B."/>
            <person name="Roh S.W."/>
        </authorList>
    </citation>
    <scope>NUCLEOTIDE SEQUENCE [LARGE SCALE GENOMIC DNA]</scope>
    <source>
        <strain evidence="4 5">CBA3637</strain>
    </source>
</reference>
<evidence type="ECO:0000256" key="2">
    <source>
        <dbReference type="ARBA" id="ARBA00023669"/>
    </source>
</evidence>
<keyword evidence="5" id="KW-1185">Reference proteome</keyword>
<dbReference type="EMBL" id="CP047591">
    <property type="protein sequence ID" value="QHI71140.1"/>
    <property type="molecule type" value="Genomic_DNA"/>
</dbReference>
<evidence type="ECO:0000313" key="4">
    <source>
        <dbReference type="EMBL" id="QHI71140.1"/>
    </source>
</evidence>
<evidence type="ECO:0000256" key="1">
    <source>
        <dbReference type="ARBA" id="ARBA00023587"/>
    </source>
</evidence>
<dbReference type="Gene3D" id="2.40.50.220">
    <property type="entry name" value="EutN/Ccml"/>
    <property type="match status" value="1"/>
</dbReference>
<organism evidence="4 5">
    <name type="scientific">Aminipila terrae</name>
    <dbReference type="NCBI Taxonomy" id="2697030"/>
    <lineage>
        <taxon>Bacteria</taxon>
        <taxon>Bacillati</taxon>
        <taxon>Bacillota</taxon>
        <taxon>Clostridia</taxon>
        <taxon>Peptostreptococcales</taxon>
        <taxon>Anaerovoracaceae</taxon>
        <taxon>Aminipila</taxon>
    </lineage>
</organism>
<dbReference type="InterPro" id="IPR036677">
    <property type="entry name" value="EutN_CcmL_sf"/>
</dbReference>
<dbReference type="GO" id="GO:0031470">
    <property type="term" value="C:carboxysome"/>
    <property type="evidence" value="ECO:0007669"/>
    <property type="project" value="UniProtKB-SubCell"/>
</dbReference>
<keyword evidence="2" id="KW-1282">Carboxysome</keyword>
<accession>A0A6P1M949</accession>
<dbReference type="Proteomes" id="UP000463883">
    <property type="component" value="Chromosome"/>
</dbReference>
<dbReference type="AlphaFoldDB" id="A0A6P1M949"/>
<dbReference type="RefSeq" id="WP_162360916.1">
    <property type="nucleotide sequence ID" value="NZ_CP047591.1"/>
</dbReference>
<dbReference type="CDD" id="cd01614">
    <property type="entry name" value="EutN_CcmL"/>
    <property type="match status" value="1"/>
</dbReference>
<comment type="subcellular location">
    <subcellularLocation>
        <location evidence="1">Carboxysome</location>
    </subcellularLocation>
</comment>
<keyword evidence="3" id="KW-1283">Bacterial microcompartment</keyword>
<dbReference type="PROSITE" id="PS51932">
    <property type="entry name" value="BMV"/>
    <property type="match status" value="1"/>
</dbReference>
<dbReference type="KEGG" id="amic:Ami3637_00925"/>
<dbReference type="InterPro" id="IPR004992">
    <property type="entry name" value="EutN_CcmL"/>
</dbReference>